<dbReference type="RefSeq" id="WP_138074962.1">
    <property type="nucleotide sequence ID" value="NZ_VAJM01000001.1"/>
</dbReference>
<dbReference type="OrthoDB" id="1093345at2"/>
<accession>A0A5R8WW28</accession>
<evidence type="ECO:0008006" key="3">
    <source>
        <dbReference type="Google" id="ProtNLM"/>
    </source>
</evidence>
<dbReference type="AlphaFoldDB" id="A0A5R8WW28"/>
<dbReference type="Proteomes" id="UP000305517">
    <property type="component" value="Unassembled WGS sequence"/>
</dbReference>
<comment type="caution">
    <text evidence="1">The sequence shown here is derived from an EMBL/GenBank/DDBJ whole genome shotgun (WGS) entry which is preliminary data.</text>
</comment>
<dbReference type="EMBL" id="VAJM01000001">
    <property type="protein sequence ID" value="TLM96708.1"/>
    <property type="molecule type" value="Genomic_DNA"/>
</dbReference>
<organism evidence="1 2">
    <name type="scientific">Hymenobacter jeollabukensis</name>
    <dbReference type="NCBI Taxonomy" id="2025313"/>
    <lineage>
        <taxon>Bacteria</taxon>
        <taxon>Pseudomonadati</taxon>
        <taxon>Bacteroidota</taxon>
        <taxon>Cytophagia</taxon>
        <taxon>Cytophagales</taxon>
        <taxon>Hymenobacteraceae</taxon>
        <taxon>Hymenobacter</taxon>
    </lineage>
</organism>
<evidence type="ECO:0000313" key="1">
    <source>
        <dbReference type="EMBL" id="TLM96708.1"/>
    </source>
</evidence>
<evidence type="ECO:0000313" key="2">
    <source>
        <dbReference type="Proteomes" id="UP000305517"/>
    </source>
</evidence>
<proteinExistence type="predicted"/>
<reference evidence="1 2" key="1">
    <citation type="submission" date="2019-05" db="EMBL/GenBank/DDBJ databases">
        <title>Hymenobacter edaphi sp. nov., isolated from abandoned arsenic-contaminated farmland soil.</title>
        <authorList>
            <person name="Nie L."/>
        </authorList>
    </citation>
    <scope>NUCLEOTIDE SEQUENCE [LARGE SCALE GENOMIC DNA]</scope>
    <source>
        <strain evidence="1 2">1-3-3-8</strain>
    </source>
</reference>
<gene>
    <name evidence="1" type="ORF">FDY95_01560</name>
</gene>
<name>A0A5R8WW28_9BACT</name>
<protein>
    <recommendedName>
        <fullName evidence="3">DUF3352 domain-containing protein</fullName>
    </recommendedName>
</protein>
<keyword evidence="2" id="KW-1185">Reference proteome</keyword>
<sequence length="907" mass="98833">MSNRLLVLLSGLLLLMALASYVYYRRVVARTPVDPWALVPEDAALVIATRDHPTLVRRLKETQLWDNLASLRYFQQVEEQVVLADSLGSTKGSVLDFLGRKTVLTSLHVTGPRSFDLLFQVPVSSVREHRQIRTLVESLGRDARYQVSTRDYHGNQLITVTQRRNGLGMTYVNYRNTLIISANSGLVEAVLQRTEYPQQPSIAAEFGETDYLQLKDVDAALLINYRQLPPFLGVFFRPELRPDFEYLASIGSKSLLEMKLTGNRVLFNGFTNAETAAGSLHQRLRGQRAGRLRMAEVLSTRTAALVHLHAATAALRPATAADTLARPLVDSLAATLDDEAALCYLATPSPRALPGRLALVRTRNAARTAQWLGRLRRRTGTSPSFERFGPYQLYQNGVPRLPERLLGPLFAPVAASVGSATALVGDYLVLADDAAALRTYLTDVAAGQTWTRTPSQVALLEETTPVAELSVMLDTRNSWNMLLRALIEERRAGLLRNEALLQRFPQVALQYAPADSGQYYTQLVLRHPPVGPAVAGPQTAGGVGSSLTFQAGLAPLGPVLLPAAPGRTAPVLVQDCRGAVHYVTADNTVGWSDSLGGPLVVPPSVLPGAFGRRAGLLLLTANRIHLLDERGRPARNFPLNLPDTVQAASLSSVPPADNQPARLLVADRYANVFLFDARGNAPAGWQPKRLDFALAAPPQLLRVGGRDVVVCLLENGYIFAYDALGNTLPGFPISLGARLHTSAFVEAGPTLRRTRLTVVNQHGELLTFTLSGEISPRRRLATWSRNSVFRLVADPAGRGYVIVRDDGLGHLTVLDAAGRRLVEQTFLTSAEKPAQLFDFGNGRRVLVVTETGPGKAYLYDARGRLIGGQPFDSTAPTVGLSYDASAGTYQLFRVVGTELRRLTLKMD</sequence>
<dbReference type="SUPFAM" id="SSF75011">
    <property type="entry name" value="3-carboxy-cis,cis-mucoante lactonizing enzyme"/>
    <property type="match status" value="1"/>
</dbReference>